<name>A0A1G7XUC9_9VIBR</name>
<reference evidence="2 3" key="1">
    <citation type="submission" date="2016-10" db="EMBL/GenBank/DDBJ databases">
        <authorList>
            <person name="de Groot N.N."/>
        </authorList>
    </citation>
    <scope>NUCLEOTIDE SEQUENCE [LARGE SCALE GENOMIC DNA]</scope>
    <source>
        <strain evidence="2 3">CGMCC 1.10228</strain>
    </source>
</reference>
<evidence type="ECO:0000313" key="1">
    <source>
        <dbReference type="EMBL" id="SDG76441.1"/>
    </source>
</evidence>
<keyword evidence="3" id="KW-1185">Reference proteome</keyword>
<dbReference type="STRING" id="861298.SAMN04488136_102225"/>
<dbReference type="Gene3D" id="1.25.40.20">
    <property type="entry name" value="Ankyrin repeat-containing domain"/>
    <property type="match status" value="2"/>
</dbReference>
<dbReference type="AlphaFoldDB" id="A0A1G7XUC9"/>
<evidence type="ECO:0000313" key="3">
    <source>
        <dbReference type="Proteomes" id="UP000198854"/>
    </source>
</evidence>
<evidence type="ECO:0000313" key="2">
    <source>
        <dbReference type="EMBL" id="SDG87716.1"/>
    </source>
</evidence>
<dbReference type="SUPFAM" id="SSF48403">
    <property type="entry name" value="Ankyrin repeat"/>
    <property type="match status" value="1"/>
</dbReference>
<dbReference type="InterPro" id="IPR036770">
    <property type="entry name" value="Ankyrin_rpt-contain_sf"/>
</dbReference>
<dbReference type="RefSeq" id="WP_093269336.1">
    <property type="nucleotide sequence ID" value="NZ_FNDD01000002.1"/>
</dbReference>
<dbReference type="Proteomes" id="UP000198854">
    <property type="component" value="Unassembled WGS sequence"/>
</dbReference>
<accession>A0A1G7XUC9</accession>
<dbReference type="InterPro" id="IPR002110">
    <property type="entry name" value="Ankyrin_rpt"/>
</dbReference>
<sequence>MKSFWLPASVLAIGITFSYFYGFYLGSHQSNSASVTESSIAGDDQHDVAMSSNPDSQTRAITAPSTAVISKRDVGDYPYIERSLAEYGMSLHNLDAQKWQQFLNWQGIGYIVDQLGDGNTLFDAAIKANNTQLVKQMLAFGFDVNEAKPDGEFNSPLQKAAYYGDIEMFRTIFDVVNDVNDKRYRRLIAFIVTSSLSEASKHAKIQYSLDHGYRLTDVGFHVMPLLRYGNLDSNPYLSSFEGTIDFNQKLDGSSAMLTAIRMRANDATLQDLIADFHPEQLAKQEQSDILHRAVISRDMTNITTFEDLLDSGLNPNLTDRGGYTAVMKLAMVLAYSSKSNISAELVDSTKQKLAALLARGADVTIKNHKDQTVFDLIDQVKVSAEQKQQVRDLLN</sequence>
<dbReference type="SMART" id="SM00248">
    <property type="entry name" value="ANK"/>
    <property type="match status" value="3"/>
</dbReference>
<dbReference type="EMBL" id="FNDD01000004">
    <property type="protein sequence ID" value="SDG87716.1"/>
    <property type="molecule type" value="Genomic_DNA"/>
</dbReference>
<dbReference type="OrthoDB" id="9772065at2"/>
<dbReference type="Pfam" id="PF13637">
    <property type="entry name" value="Ank_4"/>
    <property type="match status" value="1"/>
</dbReference>
<organism evidence="2 3">
    <name type="scientific">Vibrio xiamenensis</name>
    <dbReference type="NCBI Taxonomy" id="861298"/>
    <lineage>
        <taxon>Bacteria</taxon>
        <taxon>Pseudomonadati</taxon>
        <taxon>Pseudomonadota</taxon>
        <taxon>Gammaproteobacteria</taxon>
        <taxon>Vibrionales</taxon>
        <taxon>Vibrionaceae</taxon>
        <taxon>Vibrio</taxon>
    </lineage>
</organism>
<proteinExistence type="predicted"/>
<dbReference type="EMBL" id="FNDD01000002">
    <property type="protein sequence ID" value="SDG76441.1"/>
    <property type="molecule type" value="Genomic_DNA"/>
</dbReference>
<protein>
    <submittedName>
        <fullName evidence="2">Ankyrin repeat-containing protein</fullName>
    </submittedName>
</protein>
<gene>
    <name evidence="1" type="ORF">SAMN04488136_102225</name>
    <name evidence="2" type="ORF">SAMN04488136_10429</name>
</gene>